<gene>
    <name evidence="2" type="ORF">ACFQL7_27995</name>
</gene>
<comment type="caution">
    <text evidence="2">The sequence shown here is derived from an EMBL/GenBank/DDBJ whole genome shotgun (WGS) entry which is preliminary data.</text>
</comment>
<dbReference type="InterPro" id="IPR058276">
    <property type="entry name" value="DUF7970"/>
</dbReference>
<dbReference type="Pfam" id="PF25925">
    <property type="entry name" value="DUF7970"/>
    <property type="match status" value="1"/>
</dbReference>
<feature type="region of interest" description="Disordered" evidence="1">
    <location>
        <begin position="1"/>
        <end position="82"/>
    </location>
</feature>
<feature type="compositionally biased region" description="Polar residues" evidence="1">
    <location>
        <begin position="28"/>
        <end position="42"/>
    </location>
</feature>
<proteinExistence type="predicted"/>
<dbReference type="Proteomes" id="UP001596417">
    <property type="component" value="Unassembled WGS sequence"/>
</dbReference>
<organism evidence="2 3">
    <name type="scientific">Halocatena marina</name>
    <dbReference type="NCBI Taxonomy" id="2934937"/>
    <lineage>
        <taxon>Archaea</taxon>
        <taxon>Methanobacteriati</taxon>
        <taxon>Methanobacteriota</taxon>
        <taxon>Stenosarchaea group</taxon>
        <taxon>Halobacteria</taxon>
        <taxon>Halobacteriales</taxon>
        <taxon>Natronomonadaceae</taxon>
        <taxon>Halocatena</taxon>
    </lineage>
</organism>
<evidence type="ECO:0000313" key="2">
    <source>
        <dbReference type="EMBL" id="MFC7193253.1"/>
    </source>
</evidence>
<dbReference type="RefSeq" id="WP_390207088.1">
    <property type="nucleotide sequence ID" value="NZ_JBHSZC010000006.1"/>
</dbReference>
<name>A0ABD5YYT2_9EURY</name>
<accession>A0ABD5YYT2</accession>
<feature type="compositionally biased region" description="Acidic residues" evidence="1">
    <location>
        <begin position="15"/>
        <end position="27"/>
    </location>
</feature>
<evidence type="ECO:0000256" key="1">
    <source>
        <dbReference type="SAM" id="MobiDB-lite"/>
    </source>
</evidence>
<reference evidence="2 3" key="1">
    <citation type="journal article" date="2019" name="Int. J. Syst. Evol. Microbiol.">
        <title>The Global Catalogue of Microorganisms (GCM) 10K type strain sequencing project: providing services to taxonomists for standard genome sequencing and annotation.</title>
        <authorList>
            <consortium name="The Broad Institute Genomics Platform"/>
            <consortium name="The Broad Institute Genome Sequencing Center for Infectious Disease"/>
            <person name="Wu L."/>
            <person name="Ma J."/>
        </authorList>
    </citation>
    <scope>NUCLEOTIDE SEQUENCE [LARGE SCALE GENOMIC DNA]</scope>
    <source>
        <strain evidence="2 3">RDMS1</strain>
    </source>
</reference>
<keyword evidence="3" id="KW-1185">Reference proteome</keyword>
<dbReference type="EMBL" id="JBHTAX010000007">
    <property type="protein sequence ID" value="MFC7193253.1"/>
    <property type="molecule type" value="Genomic_DNA"/>
</dbReference>
<sequence length="149" mass="16944">MSDEDDPFADLSQTLDDEPATEDESDSSQEGKTTSSDTSQAIESVDSDTADEQRDDADEESSEERDPLTEPAFPYEAANQRPFYARDETIGEFDAWLNYELERDLSTRGFQSIEVREMTDALLRTVVEEDLIDDIAERFEQAREKPISQ</sequence>
<evidence type="ECO:0008006" key="4">
    <source>
        <dbReference type="Google" id="ProtNLM"/>
    </source>
</evidence>
<evidence type="ECO:0000313" key="3">
    <source>
        <dbReference type="Proteomes" id="UP001596417"/>
    </source>
</evidence>
<dbReference type="AlphaFoldDB" id="A0ABD5YYT2"/>
<feature type="compositionally biased region" description="Acidic residues" evidence="1">
    <location>
        <begin position="45"/>
        <end position="63"/>
    </location>
</feature>
<protein>
    <recommendedName>
        <fullName evidence="4">CopG family transcriptional regulator</fullName>
    </recommendedName>
</protein>